<comment type="cofactor">
    <cofactor evidence="1">
        <name>pyridoxal 5'-phosphate</name>
        <dbReference type="ChEBI" id="CHEBI:597326"/>
    </cofactor>
</comment>
<dbReference type="InterPro" id="IPR015424">
    <property type="entry name" value="PyrdxlP-dep_Trfase"/>
</dbReference>
<dbReference type="Gene3D" id="3.40.640.10">
    <property type="entry name" value="Type I PLP-dependent aspartate aminotransferase-like (Major domain)"/>
    <property type="match status" value="1"/>
</dbReference>
<evidence type="ECO:0000313" key="5">
    <source>
        <dbReference type="EMBL" id="MQR99119.1"/>
    </source>
</evidence>
<dbReference type="RefSeq" id="WP_153430810.1">
    <property type="nucleotide sequence ID" value="NZ_WIPH01000014.1"/>
</dbReference>
<protein>
    <submittedName>
        <fullName evidence="5">Aminotransferase class I/II-fold pyridoxal phosphate-dependent enzyme</fullName>
    </submittedName>
</protein>
<evidence type="ECO:0000256" key="3">
    <source>
        <dbReference type="ARBA" id="ARBA00022898"/>
    </source>
</evidence>
<dbReference type="InterPro" id="IPR004839">
    <property type="entry name" value="Aminotransferase_I/II_large"/>
</dbReference>
<dbReference type="EMBL" id="WIPH01000014">
    <property type="protein sequence ID" value="MQR99119.1"/>
    <property type="molecule type" value="Genomic_DNA"/>
</dbReference>
<dbReference type="InterPro" id="IPR050087">
    <property type="entry name" value="AON_synthase_class-II"/>
</dbReference>
<dbReference type="PANTHER" id="PTHR13693">
    <property type="entry name" value="CLASS II AMINOTRANSFERASE/8-AMINO-7-OXONONANOATE SYNTHASE"/>
    <property type="match status" value="1"/>
</dbReference>
<dbReference type="InterPro" id="IPR015421">
    <property type="entry name" value="PyrdxlP-dep_Trfase_major"/>
</dbReference>
<dbReference type="SUPFAM" id="SSF53383">
    <property type="entry name" value="PLP-dependent transferases"/>
    <property type="match status" value="1"/>
</dbReference>
<dbReference type="Pfam" id="PF00155">
    <property type="entry name" value="Aminotran_1_2"/>
    <property type="match status" value="1"/>
</dbReference>
<dbReference type="PANTHER" id="PTHR13693:SF100">
    <property type="entry name" value="8-AMINO-7-OXONONANOATE SYNTHASE"/>
    <property type="match status" value="1"/>
</dbReference>
<sequence length="396" mass="41733">MSLLDSHFTAALTQREAAGTRRSLRPVVRQDGMIVRDGNGDGRRMLDVSSNDYLGLADHPLLRERAADWALRFGTGARASRLVSGTLDLHRQVETKMAAFKGCEDAILFASGWQANASVMPALCALSVARTGAPMLVFSDRLNHASLHHGCAAAGVRQIRFRHNDLSHLESLLAREAEKPGLRMIVTESVFSMDGDRADIPALRALADRAGAFLYVDEAHATGVLGPKGRGLSCGMADLTMGTCSKALGGMGAYIAGSKPLCDYLANHASGFIYSTALPPAVLGAIDAALDVVPNLDEERARLIEQAERLRTMLHGAGLSTADSTTQIVPVLIGESERAMAVAAGLEDAGFLTVAIRPPTVPPGTARLRLALHAGLNDASIDRLGQAVIAQTGGAS</sequence>
<dbReference type="GO" id="GO:0008483">
    <property type="term" value="F:transaminase activity"/>
    <property type="evidence" value="ECO:0007669"/>
    <property type="project" value="UniProtKB-KW"/>
</dbReference>
<evidence type="ECO:0000256" key="2">
    <source>
        <dbReference type="ARBA" id="ARBA00022679"/>
    </source>
</evidence>
<gene>
    <name evidence="5" type="ORF">GFJ39_07835</name>
</gene>
<proteinExistence type="predicted"/>
<keyword evidence="2 5" id="KW-0808">Transferase</keyword>
<reference evidence="5 6" key="1">
    <citation type="submission" date="2019-10" db="EMBL/GenBank/DDBJ databases">
        <title>Gluconobacter aidae sp. nov., a novel species of acetic acid bacteria isolated in Thailand.</title>
        <authorList>
            <person name="Yukphan P."/>
            <person name="Charoenyingcharoen P."/>
            <person name="Malimas S."/>
            <person name="Muramatsu Y."/>
            <person name="Nakagawa Y."/>
            <person name="Tanasupawat S."/>
            <person name="Yamada Y."/>
        </authorList>
    </citation>
    <scope>NUCLEOTIDE SEQUENCE [LARGE SCALE GENOMIC DNA]</scope>
    <source>
        <strain evidence="5 6">AC10</strain>
    </source>
</reference>
<dbReference type="GO" id="GO:0030170">
    <property type="term" value="F:pyridoxal phosphate binding"/>
    <property type="evidence" value="ECO:0007669"/>
    <property type="project" value="InterPro"/>
</dbReference>
<dbReference type="AlphaFoldDB" id="A0A7X1VNB3"/>
<keyword evidence="6" id="KW-1185">Reference proteome</keyword>
<dbReference type="Proteomes" id="UP000432209">
    <property type="component" value="Unassembled WGS sequence"/>
</dbReference>
<organism evidence="5 6">
    <name type="scientific">Gluconobacter aidae</name>
    <dbReference type="NCBI Taxonomy" id="2662454"/>
    <lineage>
        <taxon>Bacteria</taxon>
        <taxon>Pseudomonadati</taxon>
        <taxon>Pseudomonadota</taxon>
        <taxon>Alphaproteobacteria</taxon>
        <taxon>Acetobacterales</taxon>
        <taxon>Acetobacteraceae</taxon>
        <taxon>Gluconobacter</taxon>
    </lineage>
</organism>
<keyword evidence="3" id="KW-0663">Pyridoxal phosphate</keyword>
<accession>A0A7X1VNB3</accession>
<name>A0A7X1VNB3_9PROT</name>
<evidence type="ECO:0000256" key="1">
    <source>
        <dbReference type="ARBA" id="ARBA00001933"/>
    </source>
</evidence>
<evidence type="ECO:0000259" key="4">
    <source>
        <dbReference type="Pfam" id="PF00155"/>
    </source>
</evidence>
<feature type="domain" description="Aminotransferase class I/classII large" evidence="4">
    <location>
        <begin position="45"/>
        <end position="386"/>
    </location>
</feature>
<dbReference type="GO" id="GO:0009102">
    <property type="term" value="P:biotin biosynthetic process"/>
    <property type="evidence" value="ECO:0007669"/>
    <property type="project" value="TreeGrafter"/>
</dbReference>
<keyword evidence="5" id="KW-0032">Aminotransferase</keyword>
<comment type="caution">
    <text evidence="5">The sequence shown here is derived from an EMBL/GenBank/DDBJ whole genome shotgun (WGS) entry which is preliminary data.</text>
</comment>
<dbReference type="GO" id="GO:0008710">
    <property type="term" value="F:8-amino-7-oxononanoate synthase activity"/>
    <property type="evidence" value="ECO:0007669"/>
    <property type="project" value="TreeGrafter"/>
</dbReference>
<evidence type="ECO:0000313" key="6">
    <source>
        <dbReference type="Proteomes" id="UP000432209"/>
    </source>
</evidence>
<dbReference type="InterPro" id="IPR015422">
    <property type="entry name" value="PyrdxlP-dep_Trfase_small"/>
</dbReference>
<dbReference type="Gene3D" id="3.90.1150.10">
    <property type="entry name" value="Aspartate Aminotransferase, domain 1"/>
    <property type="match status" value="1"/>
</dbReference>